<name>A0AAW1UKN5_9CUCU</name>
<dbReference type="GO" id="GO:0016615">
    <property type="term" value="F:malate dehydrogenase activity"/>
    <property type="evidence" value="ECO:0007669"/>
    <property type="project" value="InterPro"/>
</dbReference>
<proteinExistence type="predicted"/>
<dbReference type="GO" id="GO:0016616">
    <property type="term" value="F:oxidoreductase activity, acting on the CH-OH group of donors, NAD or NADP as acceptor"/>
    <property type="evidence" value="ECO:0007669"/>
    <property type="project" value="InterPro"/>
</dbReference>
<dbReference type="GO" id="GO:0006108">
    <property type="term" value="P:malate metabolic process"/>
    <property type="evidence" value="ECO:0007669"/>
    <property type="project" value="InterPro"/>
</dbReference>
<organism evidence="2 3">
    <name type="scientific">Henosepilachna vigintioctopunctata</name>
    <dbReference type="NCBI Taxonomy" id="420089"/>
    <lineage>
        <taxon>Eukaryota</taxon>
        <taxon>Metazoa</taxon>
        <taxon>Ecdysozoa</taxon>
        <taxon>Arthropoda</taxon>
        <taxon>Hexapoda</taxon>
        <taxon>Insecta</taxon>
        <taxon>Pterygota</taxon>
        <taxon>Neoptera</taxon>
        <taxon>Endopterygota</taxon>
        <taxon>Coleoptera</taxon>
        <taxon>Polyphaga</taxon>
        <taxon>Cucujiformia</taxon>
        <taxon>Coccinelloidea</taxon>
        <taxon>Coccinellidae</taxon>
        <taxon>Epilachninae</taxon>
        <taxon>Epilachnini</taxon>
        <taxon>Henosepilachna</taxon>
    </lineage>
</organism>
<dbReference type="InterPro" id="IPR010945">
    <property type="entry name" value="Malate_DH_type2"/>
</dbReference>
<evidence type="ECO:0000313" key="2">
    <source>
        <dbReference type="EMBL" id="KAK9881073.1"/>
    </source>
</evidence>
<keyword evidence="3" id="KW-1185">Reference proteome</keyword>
<dbReference type="AlphaFoldDB" id="A0AAW1UKN5"/>
<keyword evidence="1" id="KW-0560">Oxidoreductase</keyword>
<comment type="caution">
    <text evidence="2">The sequence shown here is derived from an EMBL/GenBank/DDBJ whole genome shotgun (WGS) entry which is preliminary data.</text>
</comment>
<evidence type="ECO:0008006" key="4">
    <source>
        <dbReference type="Google" id="ProtNLM"/>
    </source>
</evidence>
<dbReference type="PANTHER" id="PTHR23382">
    <property type="entry name" value="MALATE DEHYDROGENASE"/>
    <property type="match status" value="1"/>
</dbReference>
<evidence type="ECO:0000256" key="1">
    <source>
        <dbReference type="ARBA" id="ARBA00023002"/>
    </source>
</evidence>
<gene>
    <name evidence="2" type="ORF">WA026_014417</name>
</gene>
<accession>A0AAW1UKN5</accession>
<protein>
    <recommendedName>
        <fullName evidence="4">Malate dehydrogenase 1B</fullName>
    </recommendedName>
</protein>
<reference evidence="2 3" key="1">
    <citation type="submission" date="2023-03" db="EMBL/GenBank/DDBJ databases">
        <title>Genome insight into feeding habits of ladybird beetles.</title>
        <authorList>
            <person name="Li H.-S."/>
            <person name="Huang Y.-H."/>
            <person name="Pang H."/>
        </authorList>
    </citation>
    <scope>NUCLEOTIDE SEQUENCE [LARGE SCALE GENOMIC DNA]</scope>
    <source>
        <strain evidence="2">SYSU_2023b</strain>
        <tissue evidence="2">Whole body</tissue>
    </source>
</reference>
<dbReference type="SUPFAM" id="SSF56327">
    <property type="entry name" value="LDH C-terminal domain-like"/>
    <property type="match status" value="1"/>
</dbReference>
<dbReference type="Gene3D" id="3.90.110.10">
    <property type="entry name" value="Lactate dehydrogenase/glycoside hydrolase, family 4, C-terminal"/>
    <property type="match status" value="1"/>
</dbReference>
<sequence>MPNFVIAGKADCPLYTHAIQIAKFLCEKLPEMTIKKFQYLGDDWHKFLLDINEANGWFITKSPVIWKEVAYVGSKPHLIGGLSEFWEYIDDYYGVRTFLDRDTVEELCLHNLKIFQDKTTFQESEETNGFIIGLFGFNNQLAQLILPELLTVPGLFSDELTVVKIHDPEALEDADVEEEIKEVISDYQTDLSATVNFQFVYTPNLTEFIEGTDLMLITEDFCQRHSEEKMDWLKRCDIQMFYLCYEINDVGKQDLRIVFCHLGPICFIATSFAKHCNNKRDRNIVAVTAHEGLKALTSVSKLTGIPVSNLGAPPVWGFVGLDHFIDVQATVVLQDIIRPYRRSLKNIVGSTLPQKVVKKNLRLLSCSIDKNIFEDEFNDRCFKYKKLDRQALLPILRATSNLLELWYSGKKNSDQIISLGIIGDGVFGIPQKVVFSQPAVLDKEGHWITYENLPILDNSKSDIENCITYTEKLLDMMIE</sequence>
<evidence type="ECO:0000313" key="3">
    <source>
        <dbReference type="Proteomes" id="UP001431783"/>
    </source>
</evidence>
<dbReference type="InterPro" id="IPR015955">
    <property type="entry name" value="Lactate_DH/Glyco_Ohase_4_C"/>
</dbReference>
<dbReference type="EMBL" id="JARQZJ010000067">
    <property type="protein sequence ID" value="KAK9881073.1"/>
    <property type="molecule type" value="Genomic_DNA"/>
</dbReference>
<dbReference type="Proteomes" id="UP001431783">
    <property type="component" value="Unassembled WGS sequence"/>
</dbReference>